<evidence type="ECO:0000256" key="4">
    <source>
        <dbReference type="ARBA" id="ARBA00022705"/>
    </source>
</evidence>
<organism evidence="10 11">
    <name type="scientific">Penicillium daleae</name>
    <dbReference type="NCBI Taxonomy" id="63821"/>
    <lineage>
        <taxon>Eukaryota</taxon>
        <taxon>Fungi</taxon>
        <taxon>Dikarya</taxon>
        <taxon>Ascomycota</taxon>
        <taxon>Pezizomycotina</taxon>
        <taxon>Eurotiomycetes</taxon>
        <taxon>Eurotiomycetidae</taxon>
        <taxon>Eurotiales</taxon>
        <taxon>Aspergillaceae</taxon>
        <taxon>Penicillium</taxon>
    </lineage>
</organism>
<name>A0AAD6FVJ5_9EURO</name>
<dbReference type="GO" id="GO:0006261">
    <property type="term" value="P:DNA-templated DNA replication"/>
    <property type="evidence" value="ECO:0007669"/>
    <property type="project" value="InterPro"/>
</dbReference>
<reference evidence="10" key="1">
    <citation type="submission" date="2022-12" db="EMBL/GenBank/DDBJ databases">
        <authorList>
            <person name="Petersen C."/>
        </authorList>
    </citation>
    <scope>NUCLEOTIDE SEQUENCE</scope>
    <source>
        <strain evidence="10">IBT 16125</strain>
    </source>
</reference>
<proteinExistence type="inferred from homology"/>
<accession>A0AAD6FVJ5</accession>
<dbReference type="CDD" id="cd21692">
    <property type="entry name" value="GINS_B_Sld5"/>
    <property type="match status" value="1"/>
</dbReference>
<feature type="domain" description="DNA replication complex GINS protein SLD5 C-terminal" evidence="9">
    <location>
        <begin position="214"/>
        <end position="271"/>
    </location>
</feature>
<dbReference type="PANTHER" id="PTHR21206">
    <property type="entry name" value="SLD5 PROTEIN"/>
    <property type="match status" value="1"/>
</dbReference>
<evidence type="ECO:0000256" key="5">
    <source>
        <dbReference type="ARBA" id="ARBA00023242"/>
    </source>
</evidence>
<protein>
    <recommendedName>
        <fullName evidence="3 6">DNA replication complex GINS protein SLD5</fullName>
    </recommendedName>
</protein>
<keyword evidence="11" id="KW-1185">Reference proteome</keyword>
<dbReference type="InterPro" id="IPR036224">
    <property type="entry name" value="GINS_bundle-like_dom_sf"/>
</dbReference>
<evidence type="ECO:0000256" key="2">
    <source>
        <dbReference type="ARBA" id="ARBA00008187"/>
    </source>
</evidence>
<gene>
    <name evidence="10" type="ORF">N7458_011442</name>
</gene>
<dbReference type="GO" id="GO:0000811">
    <property type="term" value="C:GINS complex"/>
    <property type="evidence" value="ECO:0007669"/>
    <property type="project" value="UniProtKB-UniRule"/>
</dbReference>
<dbReference type="CDD" id="cd11711">
    <property type="entry name" value="GINS_A_Sld5"/>
    <property type="match status" value="1"/>
</dbReference>
<feature type="region of interest" description="Disordered" evidence="7">
    <location>
        <begin position="132"/>
        <end position="156"/>
    </location>
</feature>
<dbReference type="InterPro" id="IPR008591">
    <property type="entry name" value="GINS_Sld5"/>
</dbReference>
<evidence type="ECO:0000313" key="11">
    <source>
        <dbReference type="Proteomes" id="UP001213681"/>
    </source>
</evidence>
<comment type="subcellular location">
    <subcellularLocation>
        <location evidence="1 6">Nucleus</location>
    </subcellularLocation>
</comment>
<dbReference type="RefSeq" id="XP_056759578.1">
    <property type="nucleotide sequence ID" value="XM_056914824.1"/>
</dbReference>
<dbReference type="SUPFAM" id="SSF158573">
    <property type="entry name" value="GINS helical bundle-like"/>
    <property type="match status" value="1"/>
</dbReference>
<feature type="domain" description="GINS subunit" evidence="8">
    <location>
        <begin position="62"/>
        <end position="135"/>
    </location>
</feature>
<evidence type="ECO:0000256" key="1">
    <source>
        <dbReference type="ARBA" id="ARBA00004123"/>
    </source>
</evidence>
<dbReference type="Gene3D" id="1.20.58.1030">
    <property type="match status" value="1"/>
</dbReference>
<evidence type="ECO:0000256" key="6">
    <source>
        <dbReference type="PIRNR" id="PIRNR007764"/>
    </source>
</evidence>
<comment type="similarity">
    <text evidence="2 6">Belongs to the GINS4/SLD5 family.</text>
</comment>
<comment type="caution">
    <text evidence="10">The sequence shown here is derived from an EMBL/GenBank/DDBJ whole genome shotgun (WGS) entry which is preliminary data.</text>
</comment>
<evidence type="ECO:0000259" key="8">
    <source>
        <dbReference type="Pfam" id="PF05916"/>
    </source>
</evidence>
<keyword evidence="4 6" id="KW-0235">DNA replication</keyword>
<dbReference type="InterPro" id="IPR038749">
    <property type="entry name" value="Sld5_GINS_A"/>
</dbReference>
<dbReference type="Pfam" id="PF16922">
    <property type="entry name" value="SLD5_C"/>
    <property type="match status" value="1"/>
</dbReference>
<keyword evidence="5 6" id="KW-0539">Nucleus</keyword>
<dbReference type="Proteomes" id="UP001213681">
    <property type="component" value="Unassembled WGS sequence"/>
</dbReference>
<feature type="compositionally biased region" description="Low complexity" evidence="7">
    <location>
        <begin position="132"/>
        <end position="151"/>
    </location>
</feature>
<evidence type="ECO:0000259" key="9">
    <source>
        <dbReference type="Pfam" id="PF16922"/>
    </source>
</evidence>
<dbReference type="EMBL" id="JAPVEA010000009">
    <property type="protein sequence ID" value="KAJ5432286.1"/>
    <property type="molecule type" value="Genomic_DNA"/>
</dbReference>
<dbReference type="GeneID" id="81605067"/>
<evidence type="ECO:0000256" key="3">
    <source>
        <dbReference type="ARBA" id="ARBA00014804"/>
    </source>
</evidence>
<dbReference type="AlphaFoldDB" id="A0AAD6FVJ5"/>
<evidence type="ECO:0000256" key="7">
    <source>
        <dbReference type="SAM" id="MobiDB-lite"/>
    </source>
</evidence>
<dbReference type="PANTHER" id="PTHR21206:SF0">
    <property type="entry name" value="DNA REPLICATION COMPLEX GINS PROTEIN SLD5"/>
    <property type="match status" value="1"/>
</dbReference>
<sequence>MDIDDILASVDRGPGASPESAALDHQQLTRFWIAERAVSEVLPWPAPLMERMMDRVRIQIETIEDLAASSADTVSNSNTSHNPNLNLRLSILQTDLARTQYILRSLLRARLAKLTKHSMHYLVQLASRNKNPLSSASQSQSQSSTNPNTTPEDSVPDISALVDTAPLSGPETSFVHAHQTLLAGHYGGSFLGAFPPQLRRLDDNAGGTSMVQGPETREVVFVRCLGAEVPVFVDGEDGEQDVGVVMRMGDVWVVRWEGVRRAWERGEVELL</sequence>
<evidence type="ECO:0000313" key="10">
    <source>
        <dbReference type="EMBL" id="KAJ5432286.1"/>
    </source>
</evidence>
<comment type="function">
    <text evidence="6">The GINS complex plays an essential role in the initiation of DNA replication.</text>
</comment>
<dbReference type="PIRSF" id="PIRSF007764">
    <property type="entry name" value="Sld5"/>
    <property type="match status" value="1"/>
</dbReference>
<reference evidence="10" key="2">
    <citation type="journal article" date="2023" name="IMA Fungus">
        <title>Comparative genomic study of the Penicillium genus elucidates a diverse pangenome and 15 lateral gene transfer events.</title>
        <authorList>
            <person name="Petersen C."/>
            <person name="Sorensen T."/>
            <person name="Nielsen M.R."/>
            <person name="Sondergaard T.E."/>
            <person name="Sorensen J.L."/>
            <person name="Fitzpatrick D.A."/>
            <person name="Frisvad J.C."/>
            <person name="Nielsen K.L."/>
        </authorList>
    </citation>
    <scope>NUCLEOTIDE SEQUENCE</scope>
    <source>
        <strain evidence="10">IBT 16125</strain>
    </source>
</reference>
<dbReference type="InterPro" id="IPR031633">
    <property type="entry name" value="SLD5_C"/>
</dbReference>
<dbReference type="Pfam" id="PF05916">
    <property type="entry name" value="Sld5"/>
    <property type="match status" value="1"/>
</dbReference>
<dbReference type="InterPro" id="IPR021151">
    <property type="entry name" value="GINS_A"/>
</dbReference>
<dbReference type="GO" id="GO:0000727">
    <property type="term" value="P:double-strand break repair via break-induced replication"/>
    <property type="evidence" value="ECO:0007669"/>
    <property type="project" value="TreeGrafter"/>
</dbReference>